<dbReference type="NCBIfam" id="TIGR01414">
    <property type="entry name" value="autotrans_barl"/>
    <property type="match status" value="1"/>
</dbReference>
<dbReference type="InterPro" id="IPR027385">
    <property type="entry name" value="Beta-barrel_OMP"/>
</dbReference>
<gene>
    <name evidence="4" type="ORF">SAMN04488052_10125</name>
</gene>
<dbReference type="Gene3D" id="2.40.160.20">
    <property type="match status" value="1"/>
</dbReference>
<dbReference type="EMBL" id="FOEG01000001">
    <property type="protein sequence ID" value="SEO42731.1"/>
    <property type="molecule type" value="Genomic_DNA"/>
</dbReference>
<organism evidence="4 5">
    <name type="scientific">Aquisalimonas asiatica</name>
    <dbReference type="NCBI Taxonomy" id="406100"/>
    <lineage>
        <taxon>Bacteria</taxon>
        <taxon>Pseudomonadati</taxon>
        <taxon>Pseudomonadota</taxon>
        <taxon>Gammaproteobacteria</taxon>
        <taxon>Chromatiales</taxon>
        <taxon>Ectothiorhodospiraceae</taxon>
        <taxon>Aquisalimonas</taxon>
    </lineage>
</organism>
<accession>A0A1H8PLS8</accession>
<evidence type="ECO:0000259" key="3">
    <source>
        <dbReference type="Pfam" id="PF13505"/>
    </source>
</evidence>
<dbReference type="RefSeq" id="WP_091638882.1">
    <property type="nucleotide sequence ID" value="NZ_FOEG01000001.1"/>
</dbReference>
<dbReference type="Pfam" id="PF13505">
    <property type="entry name" value="OMP_b-brl"/>
    <property type="match status" value="1"/>
</dbReference>
<dbReference type="InterPro" id="IPR011250">
    <property type="entry name" value="OMP/PagP_B-barrel"/>
</dbReference>
<dbReference type="GO" id="GO:0019867">
    <property type="term" value="C:outer membrane"/>
    <property type="evidence" value="ECO:0007669"/>
    <property type="project" value="InterPro"/>
</dbReference>
<keyword evidence="5" id="KW-1185">Reference proteome</keyword>
<evidence type="ECO:0000256" key="1">
    <source>
        <dbReference type="ARBA" id="ARBA00022729"/>
    </source>
</evidence>
<feature type="signal peptide" evidence="2">
    <location>
        <begin position="1"/>
        <end position="25"/>
    </location>
</feature>
<evidence type="ECO:0000256" key="2">
    <source>
        <dbReference type="SAM" id="SignalP"/>
    </source>
</evidence>
<dbReference type="OrthoDB" id="6115907at2"/>
<feature type="domain" description="Outer membrane protein beta-barrel" evidence="3">
    <location>
        <begin position="13"/>
        <end position="181"/>
    </location>
</feature>
<name>A0A1H8PLS8_9GAMM</name>
<feature type="chain" id="PRO_5011531319" evidence="2">
    <location>
        <begin position="26"/>
        <end position="181"/>
    </location>
</feature>
<proteinExistence type="predicted"/>
<evidence type="ECO:0000313" key="4">
    <source>
        <dbReference type="EMBL" id="SEO42731.1"/>
    </source>
</evidence>
<reference evidence="4 5" key="1">
    <citation type="submission" date="2016-10" db="EMBL/GenBank/DDBJ databases">
        <authorList>
            <person name="de Groot N.N."/>
        </authorList>
    </citation>
    <scope>NUCLEOTIDE SEQUENCE [LARGE SCALE GENOMIC DNA]</scope>
    <source>
        <strain evidence="4 5">CGMCC 1.6291</strain>
    </source>
</reference>
<dbReference type="Proteomes" id="UP000199657">
    <property type="component" value="Unassembled WGS sequence"/>
</dbReference>
<dbReference type="SUPFAM" id="SSF56925">
    <property type="entry name" value="OMPA-like"/>
    <property type="match status" value="1"/>
</dbReference>
<keyword evidence="1 2" id="KW-0732">Signal</keyword>
<dbReference type="InterPro" id="IPR006315">
    <property type="entry name" value="OM_autotransptr_brl_dom"/>
</dbReference>
<dbReference type="STRING" id="406100.SAMN04488052_10125"/>
<evidence type="ECO:0000313" key="5">
    <source>
        <dbReference type="Proteomes" id="UP000199657"/>
    </source>
</evidence>
<dbReference type="AlphaFoldDB" id="A0A1H8PLS8"/>
<protein>
    <submittedName>
        <fullName evidence="4">Outer membrane autotransporter barrel domain-containing protein</fullName>
    </submittedName>
</protein>
<sequence>MPARTLARHAPALAMALGLSAAAMATPAESQDRFYLGMDAMNWSYDEDGGRDFSSLGVRGRLGVRLNPTFSVEAHLGGTGTDRSGDERRELDFLYAGLIRGDLGITRYTSIYGVMGAAGIEMSGRDADDNSVSVRESGVSLGIGLDFNLSPGASLNIDYMRYIDSSDLDFSAISAGARWTF</sequence>